<dbReference type="GO" id="GO:0008270">
    <property type="term" value="F:zinc ion binding"/>
    <property type="evidence" value="ECO:0007669"/>
    <property type="project" value="InterPro"/>
</dbReference>
<comment type="caution">
    <text evidence="8">The sequence shown here is derived from an EMBL/GenBank/DDBJ whole genome shotgun (WGS) entry which is preliminary data.</text>
</comment>
<gene>
    <name evidence="8" type="ORF">PVAND_016306</name>
</gene>
<protein>
    <submittedName>
        <fullName evidence="8">Uncharacterized protein</fullName>
    </submittedName>
</protein>
<keyword evidence="9" id="KW-1185">Reference proteome</keyword>
<evidence type="ECO:0000259" key="7">
    <source>
        <dbReference type="PROSITE" id="PS51303"/>
    </source>
</evidence>
<dbReference type="Gene3D" id="2.10.110.10">
    <property type="entry name" value="Cysteine Rich Protein"/>
    <property type="match status" value="3"/>
</dbReference>
<dbReference type="SMART" id="SM00132">
    <property type="entry name" value="LIM"/>
    <property type="match status" value="3"/>
</dbReference>
<evidence type="ECO:0000256" key="5">
    <source>
        <dbReference type="PROSITE-ProRule" id="PRU00125"/>
    </source>
</evidence>
<dbReference type="FunFam" id="2.10.110.10:FF:000005">
    <property type="entry name" value="Testin isoform 1"/>
    <property type="match status" value="1"/>
</dbReference>
<evidence type="ECO:0000256" key="2">
    <source>
        <dbReference type="ARBA" id="ARBA00022737"/>
    </source>
</evidence>
<keyword evidence="1 5" id="KW-0479">Metal-binding</keyword>
<evidence type="ECO:0000313" key="9">
    <source>
        <dbReference type="Proteomes" id="UP001107558"/>
    </source>
</evidence>
<feature type="domain" description="LIM zinc-binding" evidence="6">
    <location>
        <begin position="217"/>
        <end position="280"/>
    </location>
</feature>
<keyword evidence="3 5" id="KW-0862">Zinc</keyword>
<dbReference type="SUPFAM" id="SSF57716">
    <property type="entry name" value="Glucocorticoid receptor-like (DNA-binding domain)"/>
    <property type="match status" value="2"/>
</dbReference>
<feature type="domain" description="LIM zinc-binding" evidence="6">
    <location>
        <begin position="281"/>
        <end position="343"/>
    </location>
</feature>
<reference evidence="8" key="1">
    <citation type="submission" date="2021-03" db="EMBL/GenBank/DDBJ databases">
        <title>Chromosome level genome of the anhydrobiotic midge Polypedilum vanderplanki.</title>
        <authorList>
            <person name="Yoshida Y."/>
            <person name="Kikawada T."/>
            <person name="Gusev O."/>
        </authorList>
    </citation>
    <scope>NUCLEOTIDE SEQUENCE</scope>
    <source>
        <strain evidence="8">NIAS01</strain>
        <tissue evidence="8">Whole body or cell culture</tissue>
    </source>
</reference>
<evidence type="ECO:0000256" key="1">
    <source>
        <dbReference type="ARBA" id="ARBA00022723"/>
    </source>
</evidence>
<evidence type="ECO:0000256" key="4">
    <source>
        <dbReference type="ARBA" id="ARBA00023038"/>
    </source>
</evidence>
<sequence length="406" mass="46745">MEGPNMNEITKLEERLEWNRKQKSKLGHEYGAGRSCLVCKEKCVGGLNLHFWRKICVNCKCPKEKHDLQPEDYDITRTFEILGVKTPKHSQHKQKIVEWTPPVASTQNPFNNERKIKKYFDALDDNLIPFANSEAALKRKELAEIQIPPHDFNPEKCDNLTDFETQQLQKYVDNVKKNALGQGQVDLFEQRPAFGKTSHVDHENNNICSQFSDMSINTCKNCKETITAAYVKAERLGKEAIYHPKCFKCKKCSQLLVDLIYFHHKNEIYCARDLAEIMEIPRCSACDELILVSEFTFADGKNYHIKHFCCLYCDKMLAGFQYVIDDKSNNPLCLPCYDKHFANYCGMCKMNIECNEQGVSIKDLHFHLKCFKCGNKNCGKDLAGGRFCLRENIPFCSAACVREGLQ</sequence>
<dbReference type="InterPro" id="IPR010442">
    <property type="entry name" value="PET_domain"/>
</dbReference>
<dbReference type="PANTHER" id="PTHR24211:SF22">
    <property type="entry name" value="TESTIN"/>
    <property type="match status" value="1"/>
</dbReference>
<feature type="domain" description="PET" evidence="7">
    <location>
        <begin position="85"/>
        <end position="193"/>
    </location>
</feature>
<evidence type="ECO:0000256" key="3">
    <source>
        <dbReference type="ARBA" id="ARBA00022833"/>
    </source>
</evidence>
<organism evidence="8 9">
    <name type="scientific">Polypedilum vanderplanki</name>
    <name type="common">Sleeping chironomid midge</name>
    <dbReference type="NCBI Taxonomy" id="319348"/>
    <lineage>
        <taxon>Eukaryota</taxon>
        <taxon>Metazoa</taxon>
        <taxon>Ecdysozoa</taxon>
        <taxon>Arthropoda</taxon>
        <taxon>Hexapoda</taxon>
        <taxon>Insecta</taxon>
        <taxon>Pterygota</taxon>
        <taxon>Neoptera</taxon>
        <taxon>Endopterygota</taxon>
        <taxon>Diptera</taxon>
        <taxon>Nematocera</taxon>
        <taxon>Chironomoidea</taxon>
        <taxon>Chironomidae</taxon>
        <taxon>Chironominae</taxon>
        <taxon>Polypedilum</taxon>
        <taxon>Polypedilum</taxon>
    </lineage>
</organism>
<dbReference type="AlphaFoldDB" id="A0A9J6BF26"/>
<dbReference type="OrthoDB" id="10069167at2759"/>
<name>A0A9J6BF26_POLVA</name>
<dbReference type="Pfam" id="PF06297">
    <property type="entry name" value="PET"/>
    <property type="match status" value="1"/>
</dbReference>
<dbReference type="InterPro" id="IPR047120">
    <property type="entry name" value="Pk/Esn/Tes"/>
</dbReference>
<evidence type="ECO:0000313" key="8">
    <source>
        <dbReference type="EMBL" id="KAG5668365.1"/>
    </source>
</evidence>
<dbReference type="EMBL" id="JADBJN010000004">
    <property type="protein sequence ID" value="KAG5668365.1"/>
    <property type="molecule type" value="Genomic_DNA"/>
</dbReference>
<dbReference type="PROSITE" id="PS51303">
    <property type="entry name" value="PET"/>
    <property type="match status" value="1"/>
</dbReference>
<evidence type="ECO:0000259" key="6">
    <source>
        <dbReference type="PROSITE" id="PS50023"/>
    </source>
</evidence>
<keyword evidence="4 5" id="KW-0440">LIM domain</keyword>
<proteinExistence type="predicted"/>
<dbReference type="PANTHER" id="PTHR24211">
    <property type="entry name" value="LIM DOMAIN-CONTAINING PROTEIN"/>
    <property type="match status" value="1"/>
</dbReference>
<accession>A0A9J6BF26</accession>
<dbReference type="Proteomes" id="UP001107558">
    <property type="component" value="Chromosome 4"/>
</dbReference>
<dbReference type="InterPro" id="IPR001781">
    <property type="entry name" value="Znf_LIM"/>
</dbReference>
<dbReference type="Pfam" id="PF00412">
    <property type="entry name" value="LIM"/>
    <property type="match status" value="2"/>
</dbReference>
<keyword evidence="2" id="KW-0677">Repeat</keyword>
<dbReference type="PROSITE" id="PS00478">
    <property type="entry name" value="LIM_DOMAIN_1"/>
    <property type="match status" value="2"/>
</dbReference>
<dbReference type="PROSITE" id="PS50023">
    <property type="entry name" value="LIM_DOMAIN_2"/>
    <property type="match status" value="2"/>
</dbReference>